<gene>
    <name evidence="2" type="ORF">E2488_03460</name>
</gene>
<dbReference type="OrthoDB" id="1442507at2"/>
<accession>A0A4Y8AYH2</accession>
<dbReference type="Proteomes" id="UP000298517">
    <property type="component" value="Unassembled WGS sequence"/>
</dbReference>
<keyword evidence="1" id="KW-0472">Membrane</keyword>
<organism evidence="2 3">
    <name type="scientific">Gramella jeungdoensis</name>
    <dbReference type="NCBI Taxonomy" id="708091"/>
    <lineage>
        <taxon>Bacteria</taxon>
        <taxon>Pseudomonadati</taxon>
        <taxon>Bacteroidota</taxon>
        <taxon>Flavobacteriia</taxon>
        <taxon>Flavobacteriales</taxon>
        <taxon>Flavobacteriaceae</taxon>
        <taxon>Christiangramia</taxon>
    </lineage>
</organism>
<dbReference type="EMBL" id="SNQI01000001">
    <property type="protein sequence ID" value="TEW76918.1"/>
    <property type="molecule type" value="Genomic_DNA"/>
</dbReference>
<evidence type="ECO:0000313" key="2">
    <source>
        <dbReference type="EMBL" id="TEW76918.1"/>
    </source>
</evidence>
<feature type="transmembrane region" description="Helical" evidence="1">
    <location>
        <begin position="106"/>
        <end position="125"/>
    </location>
</feature>
<evidence type="ECO:0000313" key="3">
    <source>
        <dbReference type="Proteomes" id="UP000298517"/>
    </source>
</evidence>
<keyword evidence="1" id="KW-0812">Transmembrane</keyword>
<dbReference type="RefSeq" id="WP_134246927.1">
    <property type="nucleotide sequence ID" value="NZ_SNQI01000001.1"/>
</dbReference>
<reference evidence="2 3" key="1">
    <citation type="journal article" date="2011" name="J. Microbiol.">
        <title>Gramella jeungdoensis sp. nov., isolated from a solar saltern in Korea.</title>
        <authorList>
            <person name="Joung Y."/>
            <person name="Kim H."/>
            <person name="Jang T."/>
            <person name="Ahn T.S."/>
            <person name="Joh K."/>
        </authorList>
    </citation>
    <scope>NUCLEOTIDE SEQUENCE [LARGE SCALE GENOMIC DNA]</scope>
    <source>
        <strain evidence="2 3">KCTC 23123</strain>
    </source>
</reference>
<name>A0A4Y8AYH2_9FLAO</name>
<proteinExistence type="predicted"/>
<feature type="transmembrane region" description="Helical" evidence="1">
    <location>
        <begin position="54"/>
        <end position="72"/>
    </location>
</feature>
<keyword evidence="1" id="KW-1133">Transmembrane helix</keyword>
<protein>
    <submittedName>
        <fullName evidence="2">Uncharacterized protein</fullName>
    </submittedName>
</protein>
<sequence length="130" mass="15030">MKQDKNIDDFSKYLLKDVGLEKPSSNFVAKVINTINIENSKVSNVVYKPIISKIGWFFIAISFIGLMIVLYFSNTESIIQFSVIDLSFFDKLMAINIFENIKLSKIFSFSFMLFSLLVLVQLHFIKKILQ</sequence>
<keyword evidence="3" id="KW-1185">Reference proteome</keyword>
<evidence type="ECO:0000256" key="1">
    <source>
        <dbReference type="SAM" id="Phobius"/>
    </source>
</evidence>
<dbReference type="AlphaFoldDB" id="A0A4Y8AYH2"/>
<comment type="caution">
    <text evidence="2">The sequence shown here is derived from an EMBL/GenBank/DDBJ whole genome shotgun (WGS) entry which is preliminary data.</text>
</comment>